<evidence type="ECO:0000313" key="1">
    <source>
        <dbReference type="EMBL" id="OOF69995.1"/>
    </source>
</evidence>
<comment type="caution">
    <text evidence="1">The sequence shown here is derived from an EMBL/GenBank/DDBJ whole genome shotgun (WGS) entry which is preliminary data.</text>
</comment>
<reference evidence="1 2" key="1">
    <citation type="submission" date="2016-10" db="EMBL/GenBank/DDBJ databases">
        <title>Rodentibacter gen. nov. and new species.</title>
        <authorList>
            <person name="Christensen H."/>
        </authorList>
    </citation>
    <scope>NUCLEOTIDE SEQUENCE [LARGE SCALE GENOMIC DNA]</scope>
    <source>
        <strain evidence="1 2">1998236014</strain>
    </source>
</reference>
<keyword evidence="2" id="KW-1185">Reference proteome</keyword>
<protein>
    <submittedName>
        <fullName evidence="1">Uncharacterized protein</fullName>
    </submittedName>
</protein>
<sequence length="89" mass="9645">MKVRGADVQGCSGDGERYSRVGFGGWALPDICIATAITRQKGGLLQSRHDKVRWRILGWWDFDGRSVVCGCLGGVRSSNTTLPPQPSVP</sequence>
<dbReference type="Proteomes" id="UP000188820">
    <property type="component" value="Unassembled WGS sequence"/>
</dbReference>
<dbReference type="EMBL" id="MLAA01000018">
    <property type="protein sequence ID" value="OOF69995.1"/>
    <property type="molecule type" value="Genomic_DNA"/>
</dbReference>
<organism evidence="1 2">
    <name type="scientific">Rodentibacter caecimuris</name>
    <dbReference type="NCBI Taxonomy" id="1796644"/>
    <lineage>
        <taxon>Bacteria</taxon>
        <taxon>Pseudomonadati</taxon>
        <taxon>Pseudomonadota</taxon>
        <taxon>Gammaproteobacteria</taxon>
        <taxon>Pasteurellales</taxon>
        <taxon>Pasteurellaceae</taxon>
        <taxon>Rodentibacter</taxon>
    </lineage>
</organism>
<accession>A0ABX3KXJ2</accession>
<gene>
    <name evidence="1" type="ORF">BKG89_04615</name>
</gene>
<proteinExistence type="predicted"/>
<name>A0ABX3KXJ2_9PAST</name>
<evidence type="ECO:0000313" key="2">
    <source>
        <dbReference type="Proteomes" id="UP000188820"/>
    </source>
</evidence>